<dbReference type="RefSeq" id="WP_315725199.1">
    <property type="nucleotide sequence ID" value="NZ_JAVUPU010000003.1"/>
</dbReference>
<keyword evidence="2" id="KW-0224">Dipeptidase</keyword>
<gene>
    <name evidence="2" type="ORF">RQX22_07660</name>
</gene>
<name>A0ABU3Q5Z3_9SPHN</name>
<evidence type="ECO:0000313" key="2">
    <source>
        <dbReference type="EMBL" id="MDT9598820.1"/>
    </source>
</evidence>
<keyword evidence="2" id="KW-0378">Hydrolase</keyword>
<sequence length="356" mass="38737">MPASQPPAGNEKRKRGEMMTASPASKPPTLADIPSLANGILCDLLAPAPPADLEAEILSRHRAGFSFVSFTMATDYEASPAQIYPGLAKMRYNIGRYSDDIMLVDGVDDIRAAKASGKIGVGFHFQGTEPVGRDLANIGAYYQLGVRWMLMAYNFQNNVGTGCIEAQKNDIGLSAFGRDVVAEMNHVGMIVDCSHSGYRTTMDAMAASTQPCIFSHSNPRVLFDHPRNIRDDQIKACAETGGFIGINGVGQFIGEPHQVTVETVVRNIDYVVQLVGPEHVAFGLDYMTPAHCQQLFDFYDGKVSKKIGMPELPWGFLSPTAVPELLEQLIAKGYSEDALRGLMGENFLRVATAVWK</sequence>
<dbReference type="EC" id="3.4.13.19" evidence="2"/>
<evidence type="ECO:0000313" key="3">
    <source>
        <dbReference type="Proteomes" id="UP001259572"/>
    </source>
</evidence>
<dbReference type="Proteomes" id="UP001259572">
    <property type="component" value="Unassembled WGS sequence"/>
</dbReference>
<proteinExistence type="predicted"/>
<protein>
    <submittedName>
        <fullName evidence="2">Dipeptidase</fullName>
        <ecNumber evidence="2">3.4.13.19</ecNumber>
    </submittedName>
</protein>
<dbReference type="Gene3D" id="3.20.20.140">
    <property type="entry name" value="Metal-dependent hydrolases"/>
    <property type="match status" value="1"/>
</dbReference>
<dbReference type="InterPro" id="IPR008257">
    <property type="entry name" value="Pept_M19"/>
</dbReference>
<comment type="caution">
    <text evidence="2">The sequence shown here is derived from an EMBL/GenBank/DDBJ whole genome shotgun (WGS) entry which is preliminary data.</text>
</comment>
<dbReference type="PANTHER" id="PTHR10443:SF12">
    <property type="entry name" value="DIPEPTIDASE"/>
    <property type="match status" value="1"/>
</dbReference>
<feature type="region of interest" description="Disordered" evidence="1">
    <location>
        <begin position="1"/>
        <end position="28"/>
    </location>
</feature>
<dbReference type="EMBL" id="JAVUPU010000003">
    <property type="protein sequence ID" value="MDT9598820.1"/>
    <property type="molecule type" value="Genomic_DNA"/>
</dbReference>
<dbReference type="PANTHER" id="PTHR10443">
    <property type="entry name" value="MICROSOMAL DIPEPTIDASE"/>
    <property type="match status" value="1"/>
</dbReference>
<dbReference type="GO" id="GO:0016805">
    <property type="term" value="F:dipeptidase activity"/>
    <property type="evidence" value="ECO:0007669"/>
    <property type="project" value="UniProtKB-KW"/>
</dbReference>
<dbReference type="PROSITE" id="PS51365">
    <property type="entry name" value="RENAL_DIPEPTIDASE_2"/>
    <property type="match status" value="1"/>
</dbReference>
<dbReference type="SUPFAM" id="SSF51556">
    <property type="entry name" value="Metallo-dependent hydrolases"/>
    <property type="match status" value="1"/>
</dbReference>
<organism evidence="2 3">
    <name type="scientific">Sphingosinicella rhizophila</name>
    <dbReference type="NCBI Taxonomy" id="3050082"/>
    <lineage>
        <taxon>Bacteria</taxon>
        <taxon>Pseudomonadati</taxon>
        <taxon>Pseudomonadota</taxon>
        <taxon>Alphaproteobacteria</taxon>
        <taxon>Sphingomonadales</taxon>
        <taxon>Sphingosinicellaceae</taxon>
        <taxon>Sphingosinicella</taxon>
    </lineage>
</organism>
<keyword evidence="3" id="KW-1185">Reference proteome</keyword>
<dbReference type="Pfam" id="PF01244">
    <property type="entry name" value="Peptidase_M19"/>
    <property type="match status" value="1"/>
</dbReference>
<accession>A0ABU3Q5Z3</accession>
<evidence type="ECO:0000256" key="1">
    <source>
        <dbReference type="SAM" id="MobiDB-lite"/>
    </source>
</evidence>
<reference evidence="2 3" key="1">
    <citation type="submission" date="2023-05" db="EMBL/GenBank/DDBJ databases">
        <authorList>
            <person name="Guo Y."/>
        </authorList>
    </citation>
    <scope>NUCLEOTIDE SEQUENCE [LARGE SCALE GENOMIC DNA]</scope>
    <source>
        <strain evidence="2 3">GR2756</strain>
    </source>
</reference>
<dbReference type="InterPro" id="IPR032466">
    <property type="entry name" value="Metal_Hydrolase"/>
</dbReference>
<keyword evidence="2" id="KW-0645">Protease</keyword>